<dbReference type="EnsemblPlants" id="OB03G43010.1">
    <property type="protein sequence ID" value="OB03G43010.1"/>
    <property type="gene ID" value="OB03G43010"/>
</dbReference>
<feature type="domain" description="Calmodulin binding protein C-terminal" evidence="11">
    <location>
        <begin position="338"/>
        <end position="398"/>
    </location>
</feature>
<dbReference type="PANTHER" id="PTHR31713">
    <property type="entry name" value="OS02G0177800 PROTEIN"/>
    <property type="match status" value="1"/>
</dbReference>
<dbReference type="Proteomes" id="UP000006038">
    <property type="component" value="Chromosome 3"/>
</dbReference>
<dbReference type="AlphaFoldDB" id="J3LTC5"/>
<evidence type="ECO:0000259" key="11">
    <source>
        <dbReference type="Pfam" id="PF20452"/>
    </source>
</evidence>
<evidence type="ECO:0000259" key="9">
    <source>
        <dbReference type="Pfam" id="PF07887"/>
    </source>
</evidence>
<accession>J3LTC5</accession>
<dbReference type="InterPro" id="IPR046831">
    <property type="entry name" value="Calmodulin_bind_N"/>
</dbReference>
<dbReference type="Pfam" id="PF20452">
    <property type="entry name" value="Calmod_bind_C"/>
    <property type="match status" value="1"/>
</dbReference>
<keyword evidence="4" id="KW-0238">DNA-binding</keyword>
<dbReference type="STRING" id="4533.J3LTC5"/>
<dbReference type="GO" id="GO:0005634">
    <property type="term" value="C:nucleus"/>
    <property type="evidence" value="ECO:0007669"/>
    <property type="project" value="UniProtKB-SubCell"/>
</dbReference>
<dbReference type="Pfam" id="PF20451">
    <property type="entry name" value="Calmod_bind_M"/>
    <property type="match status" value="1"/>
</dbReference>
<comment type="similarity">
    <text evidence="2">Belongs to the plant ACBP60 protein family.</text>
</comment>
<name>J3LTC5_ORYBR</name>
<protein>
    <submittedName>
        <fullName evidence="12">Uncharacterized protein</fullName>
    </submittedName>
</protein>
<dbReference type="GO" id="GO:0003700">
    <property type="term" value="F:DNA-binding transcription factor activity"/>
    <property type="evidence" value="ECO:0007669"/>
    <property type="project" value="TreeGrafter"/>
</dbReference>
<organism evidence="12">
    <name type="scientific">Oryza brachyantha</name>
    <name type="common">malo sina</name>
    <dbReference type="NCBI Taxonomy" id="4533"/>
    <lineage>
        <taxon>Eukaryota</taxon>
        <taxon>Viridiplantae</taxon>
        <taxon>Streptophyta</taxon>
        <taxon>Embryophyta</taxon>
        <taxon>Tracheophyta</taxon>
        <taxon>Spermatophyta</taxon>
        <taxon>Magnoliopsida</taxon>
        <taxon>Liliopsida</taxon>
        <taxon>Poales</taxon>
        <taxon>Poaceae</taxon>
        <taxon>BOP clade</taxon>
        <taxon>Oryzoideae</taxon>
        <taxon>Oryzeae</taxon>
        <taxon>Oryzinae</taxon>
        <taxon>Oryza</taxon>
    </lineage>
</organism>
<comment type="subcellular location">
    <subcellularLocation>
        <location evidence="1">Nucleus</location>
    </subcellularLocation>
</comment>
<evidence type="ECO:0000313" key="12">
    <source>
        <dbReference type="EnsemblPlants" id="OB03G43010.1"/>
    </source>
</evidence>
<evidence type="ECO:0000256" key="5">
    <source>
        <dbReference type="ARBA" id="ARBA00023159"/>
    </source>
</evidence>
<dbReference type="PANTHER" id="PTHR31713:SF8">
    <property type="entry name" value="OS03G0778000 PROTEIN"/>
    <property type="match status" value="1"/>
</dbReference>
<sequence>MSRKRPLEVQVELARMCTLLMALVLQLGTIQTQLIEQRTVQRFLVERLDGLQGIMEGMRRDQPVLIQSAIRTEMQNIWAASPSNGAHQHGNPTICRSQLTLVAIPEGLEQTGGSDRIVQLRFVNNNPKITQYTDSAVEWKNGKDVKVAVFENDNQIKQGDLSKVEVDIVSVHSDLFTKRRQENFTKEEFDKQICRSGHKELVLAAFNLNNGEGSLDSICFTESSHGKEWRLAARVKTQVPRVRFEEAVTDPFVVKVDRSKTYAKSYPPLKEDDVHRLVGISPKGKFRDNLVGKGIANVKQLLRHYYIDGSALQELIGMKNRAWKDMIDHAKTCHPGNELYYYTAMEKNYELCFNDFYELVGVKRDGKYTAYCNLDHSQQRKVNNWKKSAYKKFEDLEKNESLIPEYADDGLPVTVSPNDDSSPSIPARPISDHQTALQEFGQRNTLLEQNGNQLASESGQQDPSMHQDENLNYLTQRNILNDQGCPSQLNTPSHSIVAVQEDDLIQGANLSVQLNGNLNSLTTDAAGTSHLLTDGDIQQNPMNEYGLIDDFWRGLSPIGGWVEPDHGHMAYQGVLPDNNETASSSNQFDGHEYGGGGGNWQ</sequence>
<dbReference type="Pfam" id="PF07887">
    <property type="entry name" value="Calmodulin_bind"/>
    <property type="match status" value="1"/>
</dbReference>
<evidence type="ECO:0000256" key="4">
    <source>
        <dbReference type="ARBA" id="ARBA00023125"/>
    </source>
</evidence>
<evidence type="ECO:0000313" key="13">
    <source>
        <dbReference type="Proteomes" id="UP000006038"/>
    </source>
</evidence>
<keyword evidence="3" id="KW-0805">Transcription regulation</keyword>
<dbReference type="OMA" id="VELARMC"/>
<dbReference type="InterPro" id="IPR046830">
    <property type="entry name" value="Calmod_bind_M"/>
</dbReference>
<evidence type="ECO:0000259" key="10">
    <source>
        <dbReference type="Pfam" id="PF20451"/>
    </source>
</evidence>
<dbReference type="InterPro" id="IPR012416">
    <property type="entry name" value="CBP60"/>
</dbReference>
<feature type="domain" description="Calmodulin binding protein central" evidence="10">
    <location>
        <begin position="270"/>
        <end position="333"/>
    </location>
</feature>
<dbReference type="eggNOG" id="ENOG502QWE3">
    <property type="taxonomic scope" value="Eukaryota"/>
</dbReference>
<keyword evidence="5" id="KW-0010">Activator</keyword>
<evidence type="ECO:0000256" key="2">
    <source>
        <dbReference type="ARBA" id="ARBA00007214"/>
    </source>
</evidence>
<keyword evidence="6" id="KW-0804">Transcription</keyword>
<reference evidence="12" key="1">
    <citation type="journal article" date="2013" name="Nat. Commun.">
        <title>Whole-genome sequencing of Oryza brachyantha reveals mechanisms underlying Oryza genome evolution.</title>
        <authorList>
            <person name="Chen J."/>
            <person name="Huang Q."/>
            <person name="Gao D."/>
            <person name="Wang J."/>
            <person name="Lang Y."/>
            <person name="Liu T."/>
            <person name="Li B."/>
            <person name="Bai Z."/>
            <person name="Luis Goicoechea J."/>
            <person name="Liang C."/>
            <person name="Chen C."/>
            <person name="Zhang W."/>
            <person name="Sun S."/>
            <person name="Liao Y."/>
            <person name="Zhang X."/>
            <person name="Yang L."/>
            <person name="Song C."/>
            <person name="Wang M."/>
            <person name="Shi J."/>
            <person name="Liu G."/>
            <person name="Liu J."/>
            <person name="Zhou H."/>
            <person name="Zhou W."/>
            <person name="Yu Q."/>
            <person name="An N."/>
            <person name="Chen Y."/>
            <person name="Cai Q."/>
            <person name="Wang B."/>
            <person name="Liu B."/>
            <person name="Min J."/>
            <person name="Huang Y."/>
            <person name="Wu H."/>
            <person name="Li Z."/>
            <person name="Zhang Y."/>
            <person name="Yin Y."/>
            <person name="Song W."/>
            <person name="Jiang J."/>
            <person name="Jackson S.A."/>
            <person name="Wing R.A."/>
            <person name="Wang J."/>
            <person name="Chen M."/>
        </authorList>
    </citation>
    <scope>NUCLEOTIDE SEQUENCE [LARGE SCALE GENOMIC DNA]</scope>
    <source>
        <strain evidence="12">cv. IRGC 101232</strain>
    </source>
</reference>
<evidence type="ECO:0000256" key="8">
    <source>
        <dbReference type="SAM" id="MobiDB-lite"/>
    </source>
</evidence>
<evidence type="ECO:0000256" key="7">
    <source>
        <dbReference type="ARBA" id="ARBA00023242"/>
    </source>
</evidence>
<dbReference type="InterPro" id="IPR046829">
    <property type="entry name" value="Calmod_bind_C"/>
</dbReference>
<dbReference type="Gramene" id="OB03G43010.1">
    <property type="protein sequence ID" value="OB03G43010.1"/>
    <property type="gene ID" value="OB03G43010"/>
</dbReference>
<evidence type="ECO:0000256" key="3">
    <source>
        <dbReference type="ARBA" id="ARBA00023015"/>
    </source>
</evidence>
<keyword evidence="7" id="KW-0539">Nucleus</keyword>
<dbReference type="GO" id="GO:0005516">
    <property type="term" value="F:calmodulin binding"/>
    <property type="evidence" value="ECO:0007669"/>
    <property type="project" value="InterPro"/>
</dbReference>
<evidence type="ECO:0000256" key="1">
    <source>
        <dbReference type="ARBA" id="ARBA00004123"/>
    </source>
</evidence>
<keyword evidence="13" id="KW-1185">Reference proteome</keyword>
<evidence type="ECO:0000256" key="6">
    <source>
        <dbReference type="ARBA" id="ARBA00023163"/>
    </source>
</evidence>
<dbReference type="GO" id="GO:0080142">
    <property type="term" value="P:regulation of salicylic acid biosynthetic process"/>
    <property type="evidence" value="ECO:0007669"/>
    <property type="project" value="TreeGrafter"/>
</dbReference>
<feature type="domain" description="Calmodulin binding protein-like N-terminal" evidence="9">
    <location>
        <begin position="118"/>
        <end position="256"/>
    </location>
</feature>
<dbReference type="HOGENOM" id="CLU_028094_0_0_1"/>
<feature type="region of interest" description="Disordered" evidence="8">
    <location>
        <begin position="577"/>
        <end position="601"/>
    </location>
</feature>
<dbReference type="GO" id="GO:0043565">
    <property type="term" value="F:sequence-specific DNA binding"/>
    <property type="evidence" value="ECO:0007669"/>
    <property type="project" value="TreeGrafter"/>
</dbReference>
<feature type="compositionally biased region" description="Polar residues" evidence="8">
    <location>
        <begin position="578"/>
        <end position="588"/>
    </location>
</feature>
<reference evidence="12" key="2">
    <citation type="submission" date="2013-04" db="UniProtKB">
        <authorList>
            <consortium name="EnsemblPlants"/>
        </authorList>
    </citation>
    <scope>IDENTIFICATION</scope>
</reference>
<proteinExistence type="inferred from homology"/>